<dbReference type="Pfam" id="PF00069">
    <property type="entry name" value="Pkinase"/>
    <property type="match status" value="2"/>
</dbReference>
<dbReference type="FunFam" id="1.10.510.10:FF:000312">
    <property type="entry name" value="Serine/threonine-protein kinase OXI1"/>
    <property type="match status" value="1"/>
</dbReference>
<comment type="catalytic activity">
    <reaction evidence="9">
        <text>L-seryl-[protein] + ATP = O-phospho-L-seryl-[protein] + ADP + H(+)</text>
        <dbReference type="Rhea" id="RHEA:17989"/>
        <dbReference type="Rhea" id="RHEA-COMP:9863"/>
        <dbReference type="Rhea" id="RHEA-COMP:11604"/>
        <dbReference type="ChEBI" id="CHEBI:15378"/>
        <dbReference type="ChEBI" id="CHEBI:29999"/>
        <dbReference type="ChEBI" id="CHEBI:30616"/>
        <dbReference type="ChEBI" id="CHEBI:83421"/>
        <dbReference type="ChEBI" id="CHEBI:456216"/>
        <dbReference type="EC" id="2.7.11.1"/>
    </reaction>
</comment>
<keyword evidence="5 10" id="KW-0547">Nucleotide-binding</keyword>
<feature type="region of interest" description="Disordered" evidence="12">
    <location>
        <begin position="205"/>
        <end position="250"/>
    </location>
</feature>
<dbReference type="Gene3D" id="1.10.510.10">
    <property type="entry name" value="Transferase(Phosphotransferase) domain 1"/>
    <property type="match status" value="2"/>
</dbReference>
<dbReference type="Proteomes" id="UP000824469">
    <property type="component" value="Unassembled WGS sequence"/>
</dbReference>
<comment type="similarity">
    <text evidence="1">Belongs to the protein kinase superfamily. AGC Ser/Thr protein kinase family.</text>
</comment>
<dbReference type="GO" id="GO:0005524">
    <property type="term" value="F:ATP binding"/>
    <property type="evidence" value="ECO:0007669"/>
    <property type="project" value="UniProtKB-UniRule"/>
</dbReference>
<sequence>MDMEQLEAVKVVGKGAMGTVFLVKKDGCDSPLALKAMSKSVMAKKGDGLRRAQIEKDILSRLEHPFLPALVGHVETEKMMGWVVDYCPGGDLNALRHRQTEKTFSESIIRFYAAEIVLALEHLHGLGIVYRDLKPENVLIQSNGHIMLTDFDLSTRLSPRRREEEKEEEEREDVEEIVTKRRPRGRVDSVVTYFKKAASTKQPVSNSARVSPVLRKEKDKIASPTPSSSATPSASTSTSTSTSSSSLATSGRLNSFVGTEEYVSPEVVKGTGHEFAVDWWALGVLLYEMHYGNTPFKGANRKETFFNILVKNPQFMGPSTPLRDLIQRLLNKDPEKRLGSSSDGAAGVKKHSFFGGVIWEAVQHVYRTPFVPPLSALHTNGSPIDIEECVEELQAGITSAKVSEDSNEAVPHNWLERLSRSREGNAFGVF</sequence>
<evidence type="ECO:0000256" key="5">
    <source>
        <dbReference type="ARBA" id="ARBA00022741"/>
    </source>
</evidence>
<gene>
    <name evidence="14" type="ORF">KI387_014892</name>
</gene>
<dbReference type="PROSITE" id="PS00108">
    <property type="entry name" value="PROTEIN_KINASE_ST"/>
    <property type="match status" value="1"/>
</dbReference>
<feature type="compositionally biased region" description="Low complexity" evidence="12">
    <location>
        <begin position="222"/>
        <end position="250"/>
    </location>
</feature>
<evidence type="ECO:0000256" key="12">
    <source>
        <dbReference type="SAM" id="MobiDB-lite"/>
    </source>
</evidence>
<keyword evidence="6" id="KW-0418">Kinase</keyword>
<evidence type="ECO:0000256" key="9">
    <source>
        <dbReference type="ARBA" id="ARBA00048679"/>
    </source>
</evidence>
<evidence type="ECO:0000256" key="3">
    <source>
        <dbReference type="ARBA" id="ARBA00022527"/>
    </source>
</evidence>
<comment type="catalytic activity">
    <reaction evidence="8">
        <text>L-threonyl-[protein] + ATP = O-phospho-L-threonyl-[protein] + ADP + H(+)</text>
        <dbReference type="Rhea" id="RHEA:46608"/>
        <dbReference type="Rhea" id="RHEA-COMP:11060"/>
        <dbReference type="Rhea" id="RHEA-COMP:11605"/>
        <dbReference type="ChEBI" id="CHEBI:15378"/>
        <dbReference type="ChEBI" id="CHEBI:30013"/>
        <dbReference type="ChEBI" id="CHEBI:30616"/>
        <dbReference type="ChEBI" id="CHEBI:61977"/>
        <dbReference type="ChEBI" id="CHEBI:456216"/>
        <dbReference type="EC" id="2.7.11.1"/>
    </reaction>
</comment>
<dbReference type="Gene3D" id="3.30.200.20">
    <property type="entry name" value="Phosphorylase Kinase, domain 1"/>
    <property type="match status" value="1"/>
</dbReference>
<dbReference type="InterPro" id="IPR017441">
    <property type="entry name" value="Protein_kinase_ATP_BS"/>
</dbReference>
<keyword evidence="3 11" id="KW-0723">Serine/threonine-protein kinase</keyword>
<proteinExistence type="inferred from homology"/>
<dbReference type="SUPFAM" id="SSF56112">
    <property type="entry name" value="Protein kinase-like (PK-like)"/>
    <property type="match status" value="1"/>
</dbReference>
<dbReference type="FunFam" id="1.10.510.10:FF:000294">
    <property type="entry name" value="Serine/threonine-protein kinase OXI1"/>
    <property type="match status" value="1"/>
</dbReference>
<dbReference type="PANTHER" id="PTHR45637">
    <property type="entry name" value="FLIPPASE KINASE 1-RELATED"/>
    <property type="match status" value="1"/>
</dbReference>
<keyword evidence="15" id="KW-1185">Reference proteome</keyword>
<evidence type="ECO:0000313" key="15">
    <source>
        <dbReference type="Proteomes" id="UP000824469"/>
    </source>
</evidence>
<feature type="region of interest" description="Disordered" evidence="12">
    <location>
        <begin position="158"/>
        <end position="177"/>
    </location>
</feature>
<evidence type="ECO:0000313" key="14">
    <source>
        <dbReference type="EMBL" id="KAH9303309.1"/>
    </source>
</evidence>
<dbReference type="PROSITE" id="PS00107">
    <property type="entry name" value="PROTEIN_KINASE_ATP"/>
    <property type="match status" value="1"/>
</dbReference>
<evidence type="ECO:0000256" key="1">
    <source>
        <dbReference type="ARBA" id="ARBA00009903"/>
    </source>
</evidence>
<comment type="caution">
    <text evidence="14">The sequence shown here is derived from an EMBL/GenBank/DDBJ whole genome shotgun (WGS) entry which is preliminary data.</text>
</comment>
<evidence type="ECO:0000256" key="10">
    <source>
        <dbReference type="PROSITE-ProRule" id="PRU10141"/>
    </source>
</evidence>
<dbReference type="GO" id="GO:0004674">
    <property type="term" value="F:protein serine/threonine kinase activity"/>
    <property type="evidence" value="ECO:0007669"/>
    <property type="project" value="UniProtKB-KW"/>
</dbReference>
<dbReference type="EMBL" id="JAHRHJ020000009">
    <property type="protein sequence ID" value="KAH9303309.1"/>
    <property type="molecule type" value="Genomic_DNA"/>
</dbReference>
<dbReference type="InterPro" id="IPR008271">
    <property type="entry name" value="Ser/Thr_kinase_AS"/>
</dbReference>
<evidence type="ECO:0000256" key="4">
    <source>
        <dbReference type="ARBA" id="ARBA00022679"/>
    </source>
</evidence>
<dbReference type="InterPro" id="IPR011009">
    <property type="entry name" value="Kinase-like_dom_sf"/>
</dbReference>
<evidence type="ECO:0000256" key="7">
    <source>
        <dbReference type="ARBA" id="ARBA00022840"/>
    </source>
</evidence>
<dbReference type="AlphaFoldDB" id="A0AA38FED2"/>
<feature type="compositionally biased region" description="Acidic residues" evidence="12">
    <location>
        <begin position="165"/>
        <end position="176"/>
    </location>
</feature>
<evidence type="ECO:0000256" key="11">
    <source>
        <dbReference type="RuleBase" id="RU000304"/>
    </source>
</evidence>
<dbReference type="EC" id="2.7.11.1" evidence="2"/>
<feature type="domain" description="Protein kinase" evidence="13">
    <location>
        <begin position="6"/>
        <end position="354"/>
    </location>
</feature>
<feature type="binding site" evidence="10">
    <location>
        <position position="45"/>
    </location>
    <ligand>
        <name>ATP</name>
        <dbReference type="ChEBI" id="CHEBI:30616"/>
    </ligand>
</feature>
<accession>A0AA38FED2</accession>
<keyword evidence="7 10" id="KW-0067">ATP-binding</keyword>
<dbReference type="PROSITE" id="PS50011">
    <property type="entry name" value="PROTEIN_KINASE_DOM"/>
    <property type="match status" value="1"/>
</dbReference>
<evidence type="ECO:0000256" key="6">
    <source>
        <dbReference type="ARBA" id="ARBA00022777"/>
    </source>
</evidence>
<name>A0AA38FED2_TAXCH</name>
<reference evidence="14 15" key="1">
    <citation type="journal article" date="2021" name="Nat. Plants">
        <title>The Taxus genome provides insights into paclitaxel biosynthesis.</title>
        <authorList>
            <person name="Xiong X."/>
            <person name="Gou J."/>
            <person name="Liao Q."/>
            <person name="Li Y."/>
            <person name="Zhou Q."/>
            <person name="Bi G."/>
            <person name="Li C."/>
            <person name="Du R."/>
            <person name="Wang X."/>
            <person name="Sun T."/>
            <person name="Guo L."/>
            <person name="Liang H."/>
            <person name="Lu P."/>
            <person name="Wu Y."/>
            <person name="Zhang Z."/>
            <person name="Ro D.K."/>
            <person name="Shang Y."/>
            <person name="Huang S."/>
            <person name="Yan J."/>
        </authorList>
    </citation>
    <scope>NUCLEOTIDE SEQUENCE [LARGE SCALE GENOMIC DNA]</scope>
    <source>
        <strain evidence="14">Ta-2019</strain>
    </source>
</reference>
<evidence type="ECO:0000259" key="13">
    <source>
        <dbReference type="PROSITE" id="PS50011"/>
    </source>
</evidence>
<evidence type="ECO:0000256" key="2">
    <source>
        <dbReference type="ARBA" id="ARBA00012513"/>
    </source>
</evidence>
<dbReference type="SMART" id="SM00220">
    <property type="entry name" value="S_TKc"/>
    <property type="match status" value="1"/>
</dbReference>
<protein>
    <recommendedName>
        <fullName evidence="2">non-specific serine/threonine protein kinase</fullName>
        <ecNumber evidence="2">2.7.11.1</ecNumber>
    </recommendedName>
</protein>
<keyword evidence="4" id="KW-0808">Transferase</keyword>
<dbReference type="InterPro" id="IPR000719">
    <property type="entry name" value="Prot_kinase_dom"/>
</dbReference>
<organism evidence="14 15">
    <name type="scientific">Taxus chinensis</name>
    <name type="common">Chinese yew</name>
    <name type="synonym">Taxus wallichiana var. chinensis</name>
    <dbReference type="NCBI Taxonomy" id="29808"/>
    <lineage>
        <taxon>Eukaryota</taxon>
        <taxon>Viridiplantae</taxon>
        <taxon>Streptophyta</taxon>
        <taxon>Embryophyta</taxon>
        <taxon>Tracheophyta</taxon>
        <taxon>Spermatophyta</taxon>
        <taxon>Pinopsida</taxon>
        <taxon>Pinidae</taxon>
        <taxon>Conifers II</taxon>
        <taxon>Cupressales</taxon>
        <taxon>Taxaceae</taxon>
        <taxon>Taxus</taxon>
    </lineage>
</organism>
<dbReference type="OMA" id="PDSHEGI"/>
<evidence type="ECO:0000256" key="8">
    <source>
        <dbReference type="ARBA" id="ARBA00047899"/>
    </source>
</evidence>